<dbReference type="SUPFAM" id="SSF48019">
    <property type="entry name" value="post-AAA+ oligomerization domain-like"/>
    <property type="match status" value="1"/>
</dbReference>
<evidence type="ECO:0000256" key="4">
    <source>
        <dbReference type="ARBA" id="ARBA00022695"/>
    </source>
</evidence>
<evidence type="ECO:0000256" key="9">
    <source>
        <dbReference type="NCBIfam" id="TIGR01128"/>
    </source>
</evidence>
<dbReference type="InterPro" id="IPR005790">
    <property type="entry name" value="DNA_polIII_delta"/>
</dbReference>
<dbReference type="InterPro" id="IPR027417">
    <property type="entry name" value="P-loop_NTPase"/>
</dbReference>
<dbReference type="Pfam" id="PF06144">
    <property type="entry name" value="DNA_pol3_delta"/>
    <property type="match status" value="1"/>
</dbReference>
<protein>
    <recommendedName>
        <fullName evidence="2 9">DNA polymerase III subunit delta</fullName>
        <ecNumber evidence="1 9">2.7.7.7</ecNumber>
    </recommendedName>
</protein>
<evidence type="ECO:0000259" key="11">
    <source>
        <dbReference type="Pfam" id="PF14840"/>
    </source>
</evidence>
<evidence type="ECO:0000256" key="3">
    <source>
        <dbReference type="ARBA" id="ARBA00022679"/>
    </source>
</evidence>
<evidence type="ECO:0000256" key="2">
    <source>
        <dbReference type="ARBA" id="ARBA00017703"/>
    </source>
</evidence>
<dbReference type="Gene3D" id="1.20.272.10">
    <property type="match status" value="1"/>
</dbReference>
<feature type="domain" description="DNA polymerase III subunit delta C-terminal" evidence="11">
    <location>
        <begin position="217"/>
        <end position="352"/>
    </location>
</feature>
<comment type="similarity">
    <text evidence="7">Belongs to the DNA polymerase HolA subunit family.</text>
</comment>
<organism evidence="12 13">
    <name type="scientific">Pasteurella testudinis DSM 23072</name>
    <dbReference type="NCBI Taxonomy" id="1122938"/>
    <lineage>
        <taxon>Bacteria</taxon>
        <taxon>Pseudomonadati</taxon>
        <taxon>Pseudomonadota</taxon>
        <taxon>Gammaproteobacteria</taxon>
        <taxon>Pasteurellales</taxon>
        <taxon>Pasteurellaceae</taxon>
        <taxon>Pasteurella</taxon>
    </lineage>
</organism>
<dbReference type="GO" id="GO:0003887">
    <property type="term" value="F:DNA-directed DNA polymerase activity"/>
    <property type="evidence" value="ECO:0007669"/>
    <property type="project" value="UniProtKB-UniRule"/>
</dbReference>
<dbReference type="Gene3D" id="1.10.8.60">
    <property type="match status" value="1"/>
</dbReference>
<dbReference type="Pfam" id="PF14840">
    <property type="entry name" value="DNA_pol3_delt_C"/>
    <property type="match status" value="1"/>
</dbReference>
<dbReference type="PANTHER" id="PTHR34388:SF1">
    <property type="entry name" value="DNA POLYMERASE III SUBUNIT DELTA"/>
    <property type="match status" value="1"/>
</dbReference>
<dbReference type="Gene3D" id="3.40.50.300">
    <property type="entry name" value="P-loop containing nucleotide triphosphate hydrolases"/>
    <property type="match status" value="1"/>
</dbReference>
<evidence type="ECO:0000256" key="5">
    <source>
        <dbReference type="ARBA" id="ARBA00022705"/>
    </source>
</evidence>
<dbReference type="InterPro" id="IPR032780">
    <property type="entry name" value="DNA_pol3_delt_C"/>
</dbReference>
<evidence type="ECO:0000313" key="13">
    <source>
        <dbReference type="Proteomes" id="UP000192408"/>
    </source>
</evidence>
<accession>A0A1W1URN4</accession>
<gene>
    <name evidence="12" type="ORF">SAMN05660772_00685</name>
</gene>
<evidence type="ECO:0000313" key="12">
    <source>
        <dbReference type="EMBL" id="SMB83730.1"/>
    </source>
</evidence>
<dbReference type="GO" id="GO:0009360">
    <property type="term" value="C:DNA polymerase III complex"/>
    <property type="evidence" value="ECO:0007669"/>
    <property type="project" value="UniProtKB-UniRule"/>
</dbReference>
<dbReference type="Proteomes" id="UP000192408">
    <property type="component" value="Unassembled WGS sequence"/>
</dbReference>
<evidence type="ECO:0000256" key="8">
    <source>
        <dbReference type="ARBA" id="ARBA00049244"/>
    </source>
</evidence>
<dbReference type="RefSeq" id="WP_084256818.1">
    <property type="nucleotide sequence ID" value="NZ_FWWV01000013.1"/>
</dbReference>
<dbReference type="EC" id="2.7.7.7" evidence="1 9"/>
<keyword evidence="13" id="KW-1185">Reference proteome</keyword>
<evidence type="ECO:0000259" key="10">
    <source>
        <dbReference type="Pfam" id="PF06144"/>
    </source>
</evidence>
<keyword evidence="3" id="KW-0808">Transferase</keyword>
<comment type="catalytic activity">
    <reaction evidence="8">
        <text>DNA(n) + a 2'-deoxyribonucleoside 5'-triphosphate = DNA(n+1) + diphosphate</text>
        <dbReference type="Rhea" id="RHEA:22508"/>
        <dbReference type="Rhea" id="RHEA-COMP:17339"/>
        <dbReference type="Rhea" id="RHEA-COMP:17340"/>
        <dbReference type="ChEBI" id="CHEBI:33019"/>
        <dbReference type="ChEBI" id="CHEBI:61560"/>
        <dbReference type="ChEBI" id="CHEBI:173112"/>
        <dbReference type="EC" id="2.7.7.7"/>
    </reaction>
</comment>
<keyword evidence="5" id="KW-0235">DNA replication</keyword>
<sequence>MKRIPAAQLQTALKQQLAACYILQGQDPLLLDESRQALKQHAKAAQFDDSLQCLVAANTDWDEIYQATQSRGLFSEKLLLMLILPDNVTQTIQKKLLQLVRLLHHDMLLVLQFSRFTPQHEKQDWFVALKHYAAENVVAVNCQTPTLEQLPQWLQQRAKADGLTLDQEAAQLLCYSYESNLLALKQILNLLKLLYPDGKLTYLRVKSCVEQSSLFTPYQWLDALLEGKTKRAVRILSALQNEEVQPLILLRSAQKELMTILQLCGNESAVSGNRTFNNSHQPLPTQQLRQQFDRLRIWQNRRMLFTHAIQRMSYADLYRLLQKLAEIERLLKRDFDADVWPMFEGFSLIFCKH</sequence>
<evidence type="ECO:0000256" key="6">
    <source>
        <dbReference type="ARBA" id="ARBA00022932"/>
    </source>
</evidence>
<dbReference type="STRING" id="1122938.SAMN05660772_00685"/>
<dbReference type="SUPFAM" id="SSF52540">
    <property type="entry name" value="P-loop containing nucleoside triphosphate hydrolases"/>
    <property type="match status" value="1"/>
</dbReference>
<dbReference type="AlphaFoldDB" id="A0A1W1URN4"/>
<keyword evidence="4" id="KW-0548">Nucleotidyltransferase</keyword>
<dbReference type="InterPro" id="IPR010372">
    <property type="entry name" value="DNA_pol3_delta_N"/>
</dbReference>
<reference evidence="13" key="1">
    <citation type="submission" date="2017-04" db="EMBL/GenBank/DDBJ databases">
        <authorList>
            <person name="Varghese N."/>
            <person name="Submissions S."/>
        </authorList>
    </citation>
    <scope>NUCLEOTIDE SEQUENCE [LARGE SCALE GENOMIC DNA]</scope>
    <source>
        <strain evidence="13">DSM 23072</strain>
    </source>
</reference>
<evidence type="ECO:0000256" key="1">
    <source>
        <dbReference type="ARBA" id="ARBA00012417"/>
    </source>
</evidence>
<keyword evidence="6" id="KW-0239">DNA-directed DNA polymerase</keyword>
<dbReference type="PANTHER" id="PTHR34388">
    <property type="entry name" value="DNA POLYMERASE III SUBUNIT DELTA"/>
    <property type="match status" value="1"/>
</dbReference>
<evidence type="ECO:0000256" key="7">
    <source>
        <dbReference type="ARBA" id="ARBA00034754"/>
    </source>
</evidence>
<dbReference type="NCBIfam" id="TIGR01128">
    <property type="entry name" value="holA"/>
    <property type="match status" value="1"/>
</dbReference>
<dbReference type="InterPro" id="IPR008921">
    <property type="entry name" value="DNA_pol3_clamp-load_cplx_C"/>
</dbReference>
<name>A0A1W1URN4_9PAST</name>
<dbReference type="GO" id="GO:0003677">
    <property type="term" value="F:DNA binding"/>
    <property type="evidence" value="ECO:0007669"/>
    <property type="project" value="InterPro"/>
</dbReference>
<dbReference type="GO" id="GO:0006261">
    <property type="term" value="P:DNA-templated DNA replication"/>
    <property type="evidence" value="ECO:0007669"/>
    <property type="project" value="TreeGrafter"/>
</dbReference>
<dbReference type="EMBL" id="FWWV01000013">
    <property type="protein sequence ID" value="SMB83730.1"/>
    <property type="molecule type" value="Genomic_DNA"/>
</dbReference>
<proteinExistence type="inferred from homology"/>
<feature type="domain" description="DNA polymerase III delta N-terminal" evidence="10">
    <location>
        <begin position="21"/>
        <end position="136"/>
    </location>
</feature>
<dbReference type="CDD" id="cd18138">
    <property type="entry name" value="HLD_clamp_pol_III_delta"/>
    <property type="match status" value="1"/>
</dbReference>